<feature type="transmembrane region" description="Helical" evidence="6">
    <location>
        <begin position="16"/>
        <end position="37"/>
    </location>
</feature>
<keyword evidence="4 6" id="KW-1133">Transmembrane helix</keyword>
<feature type="transmembrane region" description="Helical" evidence="6">
    <location>
        <begin position="49"/>
        <end position="74"/>
    </location>
</feature>
<feature type="domain" description="Na+/H+ antiporter NhaC-like C-terminal" evidence="7">
    <location>
        <begin position="17"/>
        <end position="197"/>
    </location>
</feature>
<evidence type="ECO:0000256" key="6">
    <source>
        <dbReference type="SAM" id="Phobius"/>
    </source>
</evidence>
<comment type="caution">
    <text evidence="8">The sequence shown here is derived from an EMBL/GenBank/DDBJ whole genome shotgun (WGS) entry which is preliminary data.</text>
</comment>
<keyword evidence="3 6" id="KW-0812">Transmembrane</keyword>
<organism evidence="8">
    <name type="scientific">bioreactor metagenome</name>
    <dbReference type="NCBI Taxonomy" id="1076179"/>
    <lineage>
        <taxon>unclassified sequences</taxon>
        <taxon>metagenomes</taxon>
        <taxon>ecological metagenomes</taxon>
    </lineage>
</organism>
<proteinExistence type="predicted"/>
<feature type="transmembrane region" description="Helical" evidence="6">
    <location>
        <begin position="94"/>
        <end position="115"/>
    </location>
</feature>
<sequence>MLTWDSIKECFSSADASIVIFQVALFCCVIAIVMGLWQKVFKLDEAVNIFVTGVKSLIITCVILILAWSLSSTIKELGTAKFLVSALSDSVPKFLLPAIIFILGSIISFATGTSYGTMGILMPLAIPFAVAMPGADLDFVVMCSGGVLTGAIFGDHCSPISDTTILSSMGAGCDHIEHVNTQIWYALSMAAVALIFGYIPVGLGLNVWVSLLIGLIAVFAVLYFFGKKADAQEPVSQSETVQGN</sequence>
<dbReference type="AlphaFoldDB" id="A0A645DLW4"/>
<gene>
    <name evidence="8" type="ORF">SDC9_137561</name>
</gene>
<evidence type="ECO:0000313" key="8">
    <source>
        <dbReference type="EMBL" id="MPM90440.1"/>
    </source>
</evidence>
<dbReference type="PANTHER" id="PTHR43478:SF1">
    <property type="entry name" value="NA+_H+ ANTIPORTER NHAC-LIKE C-TERMINAL DOMAIN-CONTAINING PROTEIN"/>
    <property type="match status" value="1"/>
</dbReference>
<comment type="subcellular location">
    <subcellularLocation>
        <location evidence="1">Cell membrane</location>
        <topology evidence="1">Multi-pass membrane protein</topology>
    </subcellularLocation>
</comment>
<evidence type="ECO:0000256" key="1">
    <source>
        <dbReference type="ARBA" id="ARBA00004651"/>
    </source>
</evidence>
<feature type="transmembrane region" description="Helical" evidence="6">
    <location>
        <begin position="183"/>
        <end position="201"/>
    </location>
</feature>
<keyword evidence="5 6" id="KW-0472">Membrane</keyword>
<evidence type="ECO:0000256" key="5">
    <source>
        <dbReference type="ARBA" id="ARBA00023136"/>
    </source>
</evidence>
<evidence type="ECO:0000256" key="2">
    <source>
        <dbReference type="ARBA" id="ARBA00022475"/>
    </source>
</evidence>
<evidence type="ECO:0000259" key="7">
    <source>
        <dbReference type="Pfam" id="PF03553"/>
    </source>
</evidence>
<dbReference type="GO" id="GO:0005886">
    <property type="term" value="C:plasma membrane"/>
    <property type="evidence" value="ECO:0007669"/>
    <property type="project" value="UniProtKB-SubCell"/>
</dbReference>
<name>A0A645DLW4_9ZZZZ</name>
<evidence type="ECO:0000256" key="4">
    <source>
        <dbReference type="ARBA" id="ARBA00022989"/>
    </source>
</evidence>
<reference evidence="8" key="1">
    <citation type="submission" date="2019-08" db="EMBL/GenBank/DDBJ databases">
        <authorList>
            <person name="Kucharzyk K."/>
            <person name="Murdoch R.W."/>
            <person name="Higgins S."/>
            <person name="Loffler F."/>
        </authorList>
    </citation>
    <scope>NUCLEOTIDE SEQUENCE</scope>
</reference>
<dbReference type="InterPro" id="IPR018461">
    <property type="entry name" value="Na/H_Antiport_NhaC-like_C"/>
</dbReference>
<accession>A0A645DLW4</accession>
<protein>
    <recommendedName>
        <fullName evidence="7">Na+/H+ antiporter NhaC-like C-terminal domain-containing protein</fullName>
    </recommendedName>
</protein>
<evidence type="ECO:0000256" key="3">
    <source>
        <dbReference type="ARBA" id="ARBA00022692"/>
    </source>
</evidence>
<keyword evidence="2" id="KW-1003">Cell membrane</keyword>
<dbReference type="Pfam" id="PF03553">
    <property type="entry name" value="Na_H_antiporter"/>
    <property type="match status" value="1"/>
</dbReference>
<dbReference type="PANTHER" id="PTHR43478">
    <property type="entry name" value="NA+/H+ ANTIPORTER-RELATED"/>
    <property type="match status" value="1"/>
</dbReference>
<dbReference type="EMBL" id="VSSQ01037684">
    <property type="protein sequence ID" value="MPM90440.1"/>
    <property type="molecule type" value="Genomic_DNA"/>
</dbReference>
<feature type="transmembrane region" description="Helical" evidence="6">
    <location>
        <begin position="207"/>
        <end position="226"/>
    </location>
</feature>